<accession>A0AAE1V1Q3</accession>
<evidence type="ECO:0000313" key="2">
    <source>
        <dbReference type="EMBL" id="KAK4345429.1"/>
    </source>
</evidence>
<feature type="compositionally biased region" description="Basic and acidic residues" evidence="1">
    <location>
        <begin position="26"/>
        <end position="37"/>
    </location>
</feature>
<sequence length="213" mass="24673">MRDMVSQCRESLSLHHSRQLLYGMRQQEEERREKEKYGQIVTDDEGDKSDREKRETQPLPPNKRKCSTSEGPGSSKRQKVVFSEKKKKETLRSQRVLLWRVFDSDNADRFDMKEILEIVAEFYANLCYTDNCTLVLSVNGIDFKLDELKLGEILEVSTDGMKAVSGEASNAFKNVFVKRKGSATRARLFKKELKPKYQLLFALVNNVVLPRDE</sequence>
<keyword evidence="3" id="KW-1185">Reference proteome</keyword>
<organism evidence="2 3">
    <name type="scientific">Anisodus tanguticus</name>
    <dbReference type="NCBI Taxonomy" id="243964"/>
    <lineage>
        <taxon>Eukaryota</taxon>
        <taxon>Viridiplantae</taxon>
        <taxon>Streptophyta</taxon>
        <taxon>Embryophyta</taxon>
        <taxon>Tracheophyta</taxon>
        <taxon>Spermatophyta</taxon>
        <taxon>Magnoliopsida</taxon>
        <taxon>eudicotyledons</taxon>
        <taxon>Gunneridae</taxon>
        <taxon>Pentapetalae</taxon>
        <taxon>asterids</taxon>
        <taxon>lamiids</taxon>
        <taxon>Solanales</taxon>
        <taxon>Solanaceae</taxon>
        <taxon>Solanoideae</taxon>
        <taxon>Hyoscyameae</taxon>
        <taxon>Anisodus</taxon>
    </lineage>
</organism>
<proteinExistence type="predicted"/>
<feature type="region of interest" description="Disordered" evidence="1">
    <location>
        <begin position="19"/>
        <end position="85"/>
    </location>
</feature>
<reference evidence="2" key="1">
    <citation type="submission" date="2023-12" db="EMBL/GenBank/DDBJ databases">
        <title>Genome assembly of Anisodus tanguticus.</title>
        <authorList>
            <person name="Wang Y.-J."/>
        </authorList>
    </citation>
    <scope>NUCLEOTIDE SEQUENCE</scope>
    <source>
        <strain evidence="2">KB-2021</strain>
        <tissue evidence="2">Leaf</tissue>
    </source>
</reference>
<protein>
    <submittedName>
        <fullName evidence="2">Uncharacterized protein</fullName>
    </submittedName>
</protein>
<evidence type="ECO:0000256" key="1">
    <source>
        <dbReference type="SAM" id="MobiDB-lite"/>
    </source>
</evidence>
<comment type="caution">
    <text evidence="2">The sequence shown here is derived from an EMBL/GenBank/DDBJ whole genome shotgun (WGS) entry which is preliminary data.</text>
</comment>
<evidence type="ECO:0000313" key="3">
    <source>
        <dbReference type="Proteomes" id="UP001291623"/>
    </source>
</evidence>
<gene>
    <name evidence="2" type="ORF">RND71_035605</name>
</gene>
<dbReference type="EMBL" id="JAVYJV010000019">
    <property type="protein sequence ID" value="KAK4345429.1"/>
    <property type="molecule type" value="Genomic_DNA"/>
</dbReference>
<name>A0AAE1V1Q3_9SOLA</name>
<dbReference type="AlphaFoldDB" id="A0AAE1V1Q3"/>
<dbReference type="Proteomes" id="UP001291623">
    <property type="component" value="Unassembled WGS sequence"/>
</dbReference>